<dbReference type="EMBL" id="MU267809">
    <property type="protein sequence ID" value="KAH7908619.1"/>
    <property type="molecule type" value="Genomic_DNA"/>
</dbReference>
<keyword evidence="2" id="KW-1185">Reference proteome</keyword>
<dbReference type="Proteomes" id="UP000790377">
    <property type="component" value="Unassembled WGS sequence"/>
</dbReference>
<gene>
    <name evidence="1" type="ORF">BJ138DRAFT_1157259</name>
</gene>
<name>A0ACB8A540_9AGAM</name>
<protein>
    <submittedName>
        <fullName evidence="1">Uncharacterized protein</fullName>
    </submittedName>
</protein>
<reference evidence="1" key="1">
    <citation type="journal article" date="2021" name="New Phytol.">
        <title>Evolutionary innovations through gain and loss of genes in the ectomycorrhizal Boletales.</title>
        <authorList>
            <person name="Wu G."/>
            <person name="Miyauchi S."/>
            <person name="Morin E."/>
            <person name="Kuo A."/>
            <person name="Drula E."/>
            <person name="Varga T."/>
            <person name="Kohler A."/>
            <person name="Feng B."/>
            <person name="Cao Y."/>
            <person name="Lipzen A."/>
            <person name="Daum C."/>
            <person name="Hundley H."/>
            <person name="Pangilinan J."/>
            <person name="Johnson J."/>
            <person name="Barry K."/>
            <person name="LaButti K."/>
            <person name="Ng V."/>
            <person name="Ahrendt S."/>
            <person name="Min B."/>
            <person name="Choi I.G."/>
            <person name="Park H."/>
            <person name="Plett J.M."/>
            <person name="Magnuson J."/>
            <person name="Spatafora J.W."/>
            <person name="Nagy L.G."/>
            <person name="Henrissat B."/>
            <person name="Grigoriev I.V."/>
            <person name="Yang Z.L."/>
            <person name="Xu J."/>
            <person name="Martin F.M."/>
        </authorList>
    </citation>
    <scope>NUCLEOTIDE SEQUENCE</scope>
    <source>
        <strain evidence="1">ATCC 28755</strain>
    </source>
</reference>
<proteinExistence type="predicted"/>
<evidence type="ECO:0000313" key="1">
    <source>
        <dbReference type="EMBL" id="KAH7908619.1"/>
    </source>
</evidence>
<comment type="caution">
    <text evidence="1">The sequence shown here is derived from an EMBL/GenBank/DDBJ whole genome shotgun (WGS) entry which is preliminary data.</text>
</comment>
<sequence length="524" mass="58674">MERTTHHTIFYLQELLSIIFRFCTSADYTGKEVLDKGTLASLARTCWSFHAAALDVLYSHTDMGCLVRTMSRDLWARDTVTLYFQRPMDLQDWSHLLHYSRRVRILYTYCGNIIDEGIYLALSHPPDSFSNMFPKLIGLRVENIVHREFISLLITRNLTSISLAFDEGDETATHILPTLPLASPFLRCVKFSRAVHHMIMNTVNATSAHEVLCKLPLLETLLCSSEVVMSAKILSYIACLPALKEVDITLPVYPLQKFASSRNIFPVLQKLKLSSSTPQSCLQLLESVTSTSVEAVQLRASSIFSDEVSQKIVAVLSSFKNLTHITILEHPLGGPPEDYGYYSDALDPLLRLRNLQHLQMCAGSTYSVDDEVLSQIASAWPRIKYLDLWPPEGWGGLYRATLSGIIPLLHSCPNLHFLGMEFDATLPLREDLSTYDTRNSKIPLDLDVGISPILDPPLIAAFLSHVATNLRSLAVNDMFCRGAIYETYEARWKEVGQIVGAETQGSRIIALSLDRSNGSLSSLD</sequence>
<accession>A0ACB8A540</accession>
<evidence type="ECO:0000313" key="2">
    <source>
        <dbReference type="Proteomes" id="UP000790377"/>
    </source>
</evidence>
<organism evidence="1 2">
    <name type="scientific">Hygrophoropsis aurantiaca</name>
    <dbReference type="NCBI Taxonomy" id="72124"/>
    <lineage>
        <taxon>Eukaryota</taxon>
        <taxon>Fungi</taxon>
        <taxon>Dikarya</taxon>
        <taxon>Basidiomycota</taxon>
        <taxon>Agaricomycotina</taxon>
        <taxon>Agaricomycetes</taxon>
        <taxon>Agaricomycetidae</taxon>
        <taxon>Boletales</taxon>
        <taxon>Coniophorineae</taxon>
        <taxon>Hygrophoropsidaceae</taxon>
        <taxon>Hygrophoropsis</taxon>
    </lineage>
</organism>